<dbReference type="RefSeq" id="WP_270896274.1">
    <property type="nucleotide sequence ID" value="NZ_JBHSPF010000015.1"/>
</dbReference>
<sequence>MTPTSSKREEPLYIKREFEKLNMRLVPLMRKTIFLGAFSVPLITFSFIGLYFLFVMTSFSSDMAIGIGLFALAGAFGMALFRESLHKGKEMRHTSLVYMKERVANSERLPEETKLRYVKQLQMYPAKSYETFVRFLQHEEHIRQREASSED</sequence>
<protein>
    <submittedName>
        <fullName evidence="2">DUF5392 family protein</fullName>
    </submittedName>
</protein>
<evidence type="ECO:0000313" key="3">
    <source>
        <dbReference type="Proteomes" id="UP001596143"/>
    </source>
</evidence>
<keyword evidence="1" id="KW-1133">Transmembrane helix</keyword>
<keyword evidence="1" id="KW-0472">Membrane</keyword>
<gene>
    <name evidence="2" type="ORF">ACFPTR_02945</name>
</gene>
<comment type="caution">
    <text evidence="2">The sequence shown here is derived from an EMBL/GenBank/DDBJ whole genome shotgun (WGS) entry which is preliminary data.</text>
</comment>
<accession>A0ABW0U5H2</accession>
<name>A0ABW0U5H2_9BACI</name>
<dbReference type="Proteomes" id="UP001596143">
    <property type="component" value="Unassembled WGS sequence"/>
</dbReference>
<organism evidence="2 3">
    <name type="scientific">Aliibacillus thermotolerans</name>
    <dbReference type="NCBI Taxonomy" id="1834418"/>
    <lineage>
        <taxon>Bacteria</taxon>
        <taxon>Bacillati</taxon>
        <taxon>Bacillota</taxon>
        <taxon>Bacilli</taxon>
        <taxon>Bacillales</taxon>
        <taxon>Bacillaceae</taxon>
        <taxon>Aliibacillus</taxon>
    </lineage>
</organism>
<dbReference type="InterPro" id="IPR020205">
    <property type="entry name" value="Uncharacterised_YwnF_TM"/>
</dbReference>
<proteinExistence type="predicted"/>
<dbReference type="Pfam" id="PF17370">
    <property type="entry name" value="DUF5392"/>
    <property type="match status" value="1"/>
</dbReference>
<feature type="transmembrane region" description="Helical" evidence="1">
    <location>
        <begin position="33"/>
        <end position="57"/>
    </location>
</feature>
<evidence type="ECO:0000313" key="2">
    <source>
        <dbReference type="EMBL" id="MFC5627851.1"/>
    </source>
</evidence>
<reference evidence="3" key="1">
    <citation type="journal article" date="2019" name="Int. J. Syst. Evol. Microbiol.">
        <title>The Global Catalogue of Microorganisms (GCM) 10K type strain sequencing project: providing services to taxonomists for standard genome sequencing and annotation.</title>
        <authorList>
            <consortium name="The Broad Institute Genomics Platform"/>
            <consortium name="The Broad Institute Genome Sequencing Center for Infectious Disease"/>
            <person name="Wu L."/>
            <person name="Ma J."/>
        </authorList>
    </citation>
    <scope>NUCLEOTIDE SEQUENCE [LARGE SCALE GENOMIC DNA]</scope>
    <source>
        <strain evidence="3">CGMCC 1.15790</strain>
    </source>
</reference>
<keyword evidence="3" id="KW-1185">Reference proteome</keyword>
<feature type="transmembrane region" description="Helical" evidence="1">
    <location>
        <begin position="63"/>
        <end position="81"/>
    </location>
</feature>
<keyword evidence="1" id="KW-0812">Transmembrane</keyword>
<evidence type="ECO:0000256" key="1">
    <source>
        <dbReference type="SAM" id="Phobius"/>
    </source>
</evidence>
<dbReference type="EMBL" id="JBHSPF010000015">
    <property type="protein sequence ID" value="MFC5627851.1"/>
    <property type="molecule type" value="Genomic_DNA"/>
</dbReference>